<keyword evidence="3" id="KW-1185">Reference proteome</keyword>
<feature type="region of interest" description="Disordered" evidence="1">
    <location>
        <begin position="1"/>
        <end position="44"/>
    </location>
</feature>
<dbReference type="OrthoDB" id="10290668at2759"/>
<comment type="caution">
    <text evidence="2">The sequence shown here is derived from an EMBL/GenBank/DDBJ whole genome shotgun (WGS) entry which is preliminary data.</text>
</comment>
<reference evidence="2 3" key="1">
    <citation type="submission" date="2020-02" db="EMBL/GenBank/DDBJ databases">
        <authorList>
            <person name="Ma Q."/>
            <person name="Huang Y."/>
            <person name="Song X."/>
            <person name="Pei D."/>
        </authorList>
    </citation>
    <scope>NUCLEOTIDE SEQUENCE [LARGE SCALE GENOMIC DNA]</scope>
    <source>
        <strain evidence="2">Sxm20200214</strain>
        <tissue evidence="2">Leaf</tissue>
    </source>
</reference>
<organism evidence="2 3">
    <name type="scientific">Brassica carinata</name>
    <name type="common">Ethiopian mustard</name>
    <name type="synonym">Abyssinian cabbage</name>
    <dbReference type="NCBI Taxonomy" id="52824"/>
    <lineage>
        <taxon>Eukaryota</taxon>
        <taxon>Viridiplantae</taxon>
        <taxon>Streptophyta</taxon>
        <taxon>Embryophyta</taxon>
        <taxon>Tracheophyta</taxon>
        <taxon>Spermatophyta</taxon>
        <taxon>Magnoliopsida</taxon>
        <taxon>eudicotyledons</taxon>
        <taxon>Gunneridae</taxon>
        <taxon>Pentapetalae</taxon>
        <taxon>rosids</taxon>
        <taxon>malvids</taxon>
        <taxon>Brassicales</taxon>
        <taxon>Brassicaceae</taxon>
        <taxon>Brassiceae</taxon>
        <taxon>Brassica</taxon>
    </lineage>
</organism>
<gene>
    <name evidence="2" type="ORF">Bca52824_054855</name>
</gene>
<protein>
    <submittedName>
        <fullName evidence="2">Uncharacterized protein</fullName>
    </submittedName>
</protein>
<evidence type="ECO:0000313" key="2">
    <source>
        <dbReference type="EMBL" id="KAG2283635.1"/>
    </source>
</evidence>
<dbReference type="AlphaFoldDB" id="A0A8X7UKW1"/>
<sequence>MWSDRNEGEDEDLGMDVYGEPMANLSPTSSQQEEKGNEKTETRLSLPRTLKPICSCHLPLKDVRPNFLIKAR</sequence>
<dbReference type="EMBL" id="JAAMPC010000011">
    <property type="protein sequence ID" value="KAG2283635.1"/>
    <property type="molecule type" value="Genomic_DNA"/>
</dbReference>
<feature type="compositionally biased region" description="Basic and acidic residues" evidence="1">
    <location>
        <begin position="32"/>
        <end position="42"/>
    </location>
</feature>
<dbReference type="Proteomes" id="UP000886595">
    <property type="component" value="Unassembled WGS sequence"/>
</dbReference>
<evidence type="ECO:0000256" key="1">
    <source>
        <dbReference type="SAM" id="MobiDB-lite"/>
    </source>
</evidence>
<evidence type="ECO:0000313" key="3">
    <source>
        <dbReference type="Proteomes" id="UP000886595"/>
    </source>
</evidence>
<proteinExistence type="predicted"/>
<accession>A0A8X7UKW1</accession>
<name>A0A8X7UKW1_BRACI</name>